<accession>A0AAW1SBA3</accession>
<name>A0AAW1SBA3_9CHLO</name>
<protein>
    <submittedName>
        <fullName evidence="1">Uncharacterized protein</fullName>
    </submittedName>
</protein>
<proteinExistence type="predicted"/>
<comment type="caution">
    <text evidence="1">The sequence shown here is derived from an EMBL/GenBank/DDBJ whole genome shotgun (WGS) entry which is preliminary data.</text>
</comment>
<evidence type="ECO:0000313" key="1">
    <source>
        <dbReference type="EMBL" id="KAK9843126.1"/>
    </source>
</evidence>
<dbReference type="EMBL" id="JALJOS010000002">
    <property type="protein sequence ID" value="KAK9843126.1"/>
    <property type="molecule type" value="Genomic_DNA"/>
</dbReference>
<gene>
    <name evidence="1" type="ORF">WJX74_007369</name>
</gene>
<dbReference type="Proteomes" id="UP001438707">
    <property type="component" value="Unassembled WGS sequence"/>
</dbReference>
<evidence type="ECO:0000313" key="2">
    <source>
        <dbReference type="Proteomes" id="UP001438707"/>
    </source>
</evidence>
<dbReference type="AlphaFoldDB" id="A0AAW1SBA3"/>
<organism evidence="1 2">
    <name type="scientific">Apatococcus lobatus</name>
    <dbReference type="NCBI Taxonomy" id="904363"/>
    <lineage>
        <taxon>Eukaryota</taxon>
        <taxon>Viridiplantae</taxon>
        <taxon>Chlorophyta</taxon>
        <taxon>core chlorophytes</taxon>
        <taxon>Trebouxiophyceae</taxon>
        <taxon>Chlorellales</taxon>
        <taxon>Chlorellaceae</taxon>
        <taxon>Apatococcus</taxon>
    </lineage>
</organism>
<reference evidence="1 2" key="1">
    <citation type="journal article" date="2024" name="Nat. Commun.">
        <title>Phylogenomics reveals the evolutionary origins of lichenization in chlorophyte algae.</title>
        <authorList>
            <person name="Puginier C."/>
            <person name="Libourel C."/>
            <person name="Otte J."/>
            <person name="Skaloud P."/>
            <person name="Haon M."/>
            <person name="Grisel S."/>
            <person name="Petersen M."/>
            <person name="Berrin J.G."/>
            <person name="Delaux P.M."/>
            <person name="Dal Grande F."/>
            <person name="Keller J."/>
        </authorList>
    </citation>
    <scope>NUCLEOTIDE SEQUENCE [LARGE SCALE GENOMIC DNA]</scope>
    <source>
        <strain evidence="1 2">SAG 2145</strain>
    </source>
</reference>
<keyword evidence="2" id="KW-1185">Reference proteome</keyword>
<sequence length="127" mass="14334">MSSWALSTTLRSEPRPGTVVHKLMNLPGSRQIIYPLPSRWVGSSTYTNLTPTRHQPNRAFPLEMEQLRIYFPDSQKDPAKSAVASRDCIRQRSTVFATAAELPADCSSVEFLATSHHNCKALEHYFE</sequence>